<name>A0A1V0HKP0_9ENTR</name>
<evidence type="ECO:0000256" key="1">
    <source>
        <dbReference type="ARBA" id="ARBA00001936"/>
    </source>
</evidence>
<reference evidence="11 12" key="1">
    <citation type="submission" date="2015-10" db="EMBL/GenBank/DDBJ databases">
        <title>Survey of human and primate louse endosymbionts.</title>
        <authorList>
            <person name="Boyd B.M."/>
        </authorList>
    </citation>
    <scope>NUCLEOTIDE SEQUENCE [LARGE SCALE GENOMIC DNA]</scope>
    <source>
        <strain evidence="11 12">PTSK</strain>
    </source>
</reference>
<dbReference type="GO" id="GO:0046872">
    <property type="term" value="F:metal ion binding"/>
    <property type="evidence" value="ECO:0007669"/>
    <property type="project" value="UniProtKB-KW"/>
</dbReference>
<dbReference type="Gene3D" id="3.40.50.10380">
    <property type="entry name" value="Malic enzyme, N-terminal domain"/>
    <property type="match status" value="1"/>
</dbReference>
<evidence type="ECO:0000256" key="3">
    <source>
        <dbReference type="ARBA" id="ARBA00022723"/>
    </source>
</evidence>
<dbReference type="InterPro" id="IPR002505">
    <property type="entry name" value="PTA_PTB"/>
</dbReference>
<dbReference type="FunFam" id="3.40.50.720:FF:000095">
    <property type="entry name" value="NADP-dependent malic enzyme"/>
    <property type="match status" value="1"/>
</dbReference>
<protein>
    <recommendedName>
        <fullName evidence="6">NADP-dependent malic enzyme</fullName>
        <ecNumber evidence="5">1.1.1.40</ecNumber>
    </recommendedName>
</protein>
<dbReference type="SMART" id="SM00919">
    <property type="entry name" value="Malic_M"/>
    <property type="match status" value="1"/>
</dbReference>
<sequence length="744" mass="84258">MNKKLMESSLDFHKKNKKGKIEIHATKSISTRKDLTLAYTPGVAFPCIEISRNNRNSYEYTSRGNLIAVVSNGTAVLGLGDIGAFASKPVMEGKAIIFKKFSGIDAFDIEINEKNPDKFINIVSSLEPTFGGINLEDIKSPDCFYIEKKLQEKVNIPIFHDDQHGTAIVVAAAVLNWIEITGRNIRKVKLVVSGAGAAAISCTRMLEKIGIRRKNVFMCDSKGVIHSNRKDLNEVKSVYAVRKENLKTLSDVVQDADIFLGCSVPKVLTKEMVQSMSDNPIILALSNPIPEILPSLVEEARSDAIICTGRSDYPNQVNNILCFPFIFRGALDVQATEINDAMKIACIKEISKLAKEKIDFIVYEEGWNQGYLKKKHPIIPNLFDPRLIMRIAPAVAKAAMISGVAKKPIENFAVYKKNLRNYVREGYFFMRSIFLAAKRKNNIILLTEGESEKILYCIDNIVHMGLSKLIIIGRKSVIKNKIKKLKLKIRIDKDFSLINLDEKNYEKFLNKYFKSSRARKILTKNDFEKKYTYLTTLIGSLYLYENRVDGMICCTKSYNDTNDIKLITDIVGFSDKKMTEKINIISTPNTNFFISELKDDENISVEYLKEMISIVLKKVSFLHFLSDIFLPSLEDLKDFNLDLQNRVFDLISVFRKYYPSIRITQKKSCEIDLLGIARNKNISDVLLFVPKKISCKINFDLLKTFDVSESTVGSILVGTNKPVHICHKKNSVQCITNTCIYLMA</sequence>
<dbReference type="KEGG" id="rped:AOQ87_01855"/>
<accession>A0A1V0HKP0</accession>
<evidence type="ECO:0000256" key="6">
    <source>
        <dbReference type="ARBA" id="ARBA00040273"/>
    </source>
</evidence>
<proteinExistence type="predicted"/>
<evidence type="ECO:0000256" key="4">
    <source>
        <dbReference type="ARBA" id="ARBA00023002"/>
    </source>
</evidence>
<organism evidence="11 12">
    <name type="scientific">Candidatus Riesia pediculischaeffi</name>
    <dbReference type="NCBI Taxonomy" id="428411"/>
    <lineage>
        <taxon>Bacteria</taxon>
        <taxon>Pseudomonadati</taxon>
        <taxon>Pseudomonadota</taxon>
        <taxon>Gammaproteobacteria</taxon>
        <taxon>Enterobacterales</taxon>
        <taxon>Enterobacteriaceae</taxon>
        <taxon>Candidatus Riesia</taxon>
    </lineage>
</organism>
<dbReference type="RefSeq" id="WP_080626605.1">
    <property type="nucleotide sequence ID" value="NZ_CP012839.1"/>
</dbReference>
<dbReference type="PANTHER" id="PTHR43237">
    <property type="entry name" value="NADP-DEPENDENT MALIC ENZYME"/>
    <property type="match status" value="1"/>
</dbReference>
<dbReference type="InterPro" id="IPR045213">
    <property type="entry name" value="Malic_NAD-bd_bact_type"/>
</dbReference>
<evidence type="ECO:0000313" key="11">
    <source>
        <dbReference type="EMBL" id="ARC53395.1"/>
    </source>
</evidence>
<comment type="catalytic activity">
    <reaction evidence="8">
        <text>oxaloacetate + H(+) = pyruvate + CO2</text>
        <dbReference type="Rhea" id="RHEA:15641"/>
        <dbReference type="ChEBI" id="CHEBI:15361"/>
        <dbReference type="ChEBI" id="CHEBI:15378"/>
        <dbReference type="ChEBI" id="CHEBI:16452"/>
        <dbReference type="ChEBI" id="CHEBI:16526"/>
        <dbReference type="EC" id="1.1.1.40"/>
    </reaction>
</comment>
<evidence type="ECO:0000256" key="7">
    <source>
        <dbReference type="ARBA" id="ARBA00050924"/>
    </source>
</evidence>
<dbReference type="InterPro" id="IPR051674">
    <property type="entry name" value="Malate_Decarboxylase"/>
</dbReference>
<comment type="cofactor">
    <cofactor evidence="1">
        <name>Mn(2+)</name>
        <dbReference type="ChEBI" id="CHEBI:29035"/>
    </cofactor>
</comment>
<evidence type="ECO:0000259" key="10">
    <source>
        <dbReference type="SMART" id="SM01274"/>
    </source>
</evidence>
<dbReference type="Proteomes" id="UP000242793">
    <property type="component" value="Chromosome"/>
</dbReference>
<feature type="domain" description="Malic enzyme NAD-binding" evidence="9">
    <location>
        <begin position="163"/>
        <end position="400"/>
    </location>
</feature>
<dbReference type="InterPro" id="IPR015884">
    <property type="entry name" value="Malic_enzyme_CS"/>
</dbReference>
<comment type="cofactor">
    <cofactor evidence="2">
        <name>Mg(2+)</name>
        <dbReference type="ChEBI" id="CHEBI:18420"/>
    </cofactor>
</comment>
<dbReference type="SMART" id="SM01274">
    <property type="entry name" value="malic"/>
    <property type="match status" value="1"/>
</dbReference>
<keyword evidence="3" id="KW-0479">Metal-binding</keyword>
<dbReference type="AlphaFoldDB" id="A0A1V0HKP0"/>
<dbReference type="InterPro" id="IPR012302">
    <property type="entry name" value="Malic_NAD-bd"/>
</dbReference>
<evidence type="ECO:0000313" key="12">
    <source>
        <dbReference type="Proteomes" id="UP000242793"/>
    </source>
</evidence>
<keyword evidence="12" id="KW-1185">Reference proteome</keyword>
<dbReference type="EC" id="1.1.1.40" evidence="5"/>
<dbReference type="CDD" id="cd05311">
    <property type="entry name" value="NAD_bind_2_malic_enz"/>
    <property type="match status" value="1"/>
</dbReference>
<dbReference type="SUPFAM" id="SSF51735">
    <property type="entry name" value="NAD(P)-binding Rossmann-fold domains"/>
    <property type="match status" value="1"/>
</dbReference>
<dbReference type="GO" id="GO:0051287">
    <property type="term" value="F:NAD binding"/>
    <property type="evidence" value="ECO:0007669"/>
    <property type="project" value="InterPro"/>
</dbReference>
<dbReference type="FunFam" id="3.40.50.10380:FF:000003">
    <property type="entry name" value="NADP-dependent malic enzyme"/>
    <property type="match status" value="1"/>
</dbReference>
<comment type="catalytic activity">
    <reaction evidence="7">
        <text>(S)-malate + NADP(+) = pyruvate + CO2 + NADPH</text>
        <dbReference type="Rhea" id="RHEA:18253"/>
        <dbReference type="ChEBI" id="CHEBI:15361"/>
        <dbReference type="ChEBI" id="CHEBI:15589"/>
        <dbReference type="ChEBI" id="CHEBI:16526"/>
        <dbReference type="ChEBI" id="CHEBI:57783"/>
        <dbReference type="ChEBI" id="CHEBI:58349"/>
        <dbReference type="EC" id="1.1.1.40"/>
    </reaction>
</comment>
<evidence type="ECO:0000256" key="5">
    <source>
        <dbReference type="ARBA" id="ARBA00038964"/>
    </source>
</evidence>
<dbReference type="PROSITE" id="PS00331">
    <property type="entry name" value="MALIC_ENZYMES"/>
    <property type="match status" value="1"/>
</dbReference>
<dbReference type="InterPro" id="IPR036291">
    <property type="entry name" value="NAD(P)-bd_dom_sf"/>
</dbReference>
<dbReference type="InterPro" id="IPR042113">
    <property type="entry name" value="P_AcTrfase_dom1"/>
</dbReference>
<dbReference type="Pfam" id="PF03949">
    <property type="entry name" value="Malic_M"/>
    <property type="match status" value="1"/>
</dbReference>
<dbReference type="InterPro" id="IPR037062">
    <property type="entry name" value="Malic_N_dom_sf"/>
</dbReference>
<dbReference type="EMBL" id="CP012839">
    <property type="protein sequence ID" value="ARC53395.1"/>
    <property type="molecule type" value="Genomic_DNA"/>
</dbReference>
<dbReference type="Gene3D" id="3.40.50.720">
    <property type="entry name" value="NAD(P)-binding Rossmann-like Domain"/>
    <property type="match status" value="1"/>
</dbReference>
<dbReference type="Pfam" id="PF00390">
    <property type="entry name" value="malic"/>
    <property type="match status" value="1"/>
</dbReference>
<evidence type="ECO:0000256" key="8">
    <source>
        <dbReference type="ARBA" id="ARBA00051384"/>
    </source>
</evidence>
<dbReference type="InterPro" id="IPR046346">
    <property type="entry name" value="Aminoacid_DH-like_N_sf"/>
</dbReference>
<evidence type="ECO:0000259" key="9">
    <source>
        <dbReference type="SMART" id="SM00919"/>
    </source>
</evidence>
<dbReference type="STRING" id="428411.AOQ87_01855"/>
<gene>
    <name evidence="11" type="ORF">AOQ87_01855</name>
</gene>
<dbReference type="PANTHER" id="PTHR43237:SF4">
    <property type="entry name" value="NADP-DEPENDENT MALIC ENZYME"/>
    <property type="match status" value="1"/>
</dbReference>
<dbReference type="GO" id="GO:0016746">
    <property type="term" value="F:acyltransferase activity"/>
    <property type="evidence" value="ECO:0007669"/>
    <property type="project" value="InterPro"/>
</dbReference>
<dbReference type="SUPFAM" id="SSF53659">
    <property type="entry name" value="Isocitrate/Isopropylmalate dehydrogenase-like"/>
    <property type="match status" value="1"/>
</dbReference>
<dbReference type="GO" id="GO:0004473">
    <property type="term" value="F:malate dehydrogenase (decarboxylating) (NADP+) activity"/>
    <property type="evidence" value="ECO:0007669"/>
    <property type="project" value="UniProtKB-EC"/>
</dbReference>
<dbReference type="Pfam" id="PF01515">
    <property type="entry name" value="PTA_PTB"/>
    <property type="match status" value="1"/>
</dbReference>
<dbReference type="Gene3D" id="3.40.50.10950">
    <property type="match status" value="1"/>
</dbReference>
<feature type="domain" description="Malic enzyme N-terminal" evidence="10">
    <location>
        <begin position="18"/>
        <end position="151"/>
    </location>
</feature>
<dbReference type="InterPro" id="IPR012301">
    <property type="entry name" value="Malic_N_dom"/>
</dbReference>
<evidence type="ECO:0000256" key="2">
    <source>
        <dbReference type="ARBA" id="ARBA00001946"/>
    </source>
</evidence>
<keyword evidence="4" id="KW-0560">Oxidoreductase</keyword>
<dbReference type="SUPFAM" id="SSF53223">
    <property type="entry name" value="Aminoacid dehydrogenase-like, N-terminal domain"/>
    <property type="match status" value="1"/>
</dbReference>